<dbReference type="InterPro" id="IPR027304">
    <property type="entry name" value="Trigger_fact/SurA_dom_sf"/>
</dbReference>
<dbReference type="Pfam" id="PF13616">
    <property type="entry name" value="Rotamase_3"/>
    <property type="match status" value="1"/>
</dbReference>
<dbReference type="EMBL" id="CP053084">
    <property type="protein sequence ID" value="QJR29820.1"/>
    <property type="molecule type" value="Genomic_DNA"/>
</dbReference>
<comment type="subcellular location">
    <subcellularLocation>
        <location evidence="1">Cell inner membrane</location>
        <topology evidence="1">Single-pass type II membrane protein</topology>
        <orientation evidence="1">Periplasmic side</orientation>
    </subcellularLocation>
</comment>
<dbReference type="InterPro" id="IPR046357">
    <property type="entry name" value="PPIase_dom_sf"/>
</dbReference>
<keyword evidence="5" id="KW-1133">Transmembrane helix</keyword>
<proteinExistence type="inferred from homology"/>
<dbReference type="PANTHER" id="PTHR47529">
    <property type="entry name" value="PEPTIDYL-PROLYL CIS-TRANS ISOMERASE D"/>
    <property type="match status" value="1"/>
</dbReference>
<evidence type="ECO:0000256" key="2">
    <source>
        <dbReference type="ARBA" id="ARBA00022475"/>
    </source>
</evidence>
<sequence>MFEFIRNNQKIMQFVLLLFIAPAFALFGLEGYNTVSADANALAIVGDYPITQEEFDQVKRERIEEARAQSGDNFDPKVFESPEINRQLLDTLVLQYLLQQSVQKQYLTASDKALAEDIARTPLFQVDGKFDLETYKRELAARGLTPAQHEANVRFGLARNQVLDPVLRASFFPETLKTQLDDVQLAGRVVRVKNIDLAPYLANVSITDEQVAAFYEANKTQFMAPQKADVEYVVLSPDTIKSKIAVSDADIAAYYEQNKARFSAPEERRARHILLDAEKEGASADELKAAAEKVLAELKANPSRFAEIAKQYSIDPGSSNQGGDLGFFGKGAMVPEFEQAVFSQKKGELSGLVKSQFGYHIVEVTDIRGGEVQALEEVKTQISDEIKNQKMTAQYADAQGRFTELVYEGGQSFENVIKALGVQAQTFNGLTQGVANAPEVLKDAKVMAEIFSSDSIESKNNTKAVQVGEAMVSARIVNYTAAAARPLEEMKPVIQARLKQEEAAKAALKDADALAAKLDSEKPQAGSDLLTGFADSRTVSALSAEGLPGLVAQSVLNTGVSELPKAKVVGLGNNGYAVAWVESSAPSSEVKAKADPQVVQYYENIAGQVYQEALLLAARDAMKKRVEVEIKKTF</sequence>
<comment type="similarity">
    <text evidence="8">Belongs to the PpiD chaperone family.</text>
</comment>
<keyword evidence="2" id="KW-1003">Cell membrane</keyword>
<evidence type="ECO:0000259" key="12">
    <source>
        <dbReference type="PROSITE" id="PS50198"/>
    </source>
</evidence>
<evidence type="ECO:0000256" key="4">
    <source>
        <dbReference type="ARBA" id="ARBA00022692"/>
    </source>
</evidence>
<keyword evidence="11" id="KW-0413">Isomerase</keyword>
<protein>
    <recommendedName>
        <fullName evidence="9">Periplasmic chaperone PpiD</fullName>
    </recommendedName>
    <alternativeName>
        <fullName evidence="10">Periplasmic folding chaperone</fullName>
    </alternativeName>
</protein>
<keyword evidence="6" id="KW-0472">Membrane</keyword>
<keyword evidence="11" id="KW-0697">Rotamase</keyword>
<gene>
    <name evidence="13" type="ORF">HKT17_08900</name>
</gene>
<keyword evidence="4" id="KW-0812">Transmembrane</keyword>
<accession>A0ABX6N5Y4</accession>
<evidence type="ECO:0000256" key="3">
    <source>
        <dbReference type="ARBA" id="ARBA00022519"/>
    </source>
</evidence>
<evidence type="ECO:0000256" key="7">
    <source>
        <dbReference type="ARBA" id="ARBA00023186"/>
    </source>
</evidence>
<evidence type="ECO:0000256" key="6">
    <source>
        <dbReference type="ARBA" id="ARBA00023136"/>
    </source>
</evidence>
<dbReference type="SUPFAM" id="SSF54534">
    <property type="entry name" value="FKBP-like"/>
    <property type="match status" value="1"/>
</dbReference>
<evidence type="ECO:0000256" key="1">
    <source>
        <dbReference type="ARBA" id="ARBA00004382"/>
    </source>
</evidence>
<evidence type="ECO:0000256" key="5">
    <source>
        <dbReference type="ARBA" id="ARBA00022989"/>
    </source>
</evidence>
<dbReference type="Gene3D" id="3.10.50.40">
    <property type="match status" value="1"/>
</dbReference>
<keyword evidence="3" id="KW-0997">Cell inner membrane</keyword>
<organism evidence="13 14">
    <name type="scientific">Limnobacter profundi</name>
    <dbReference type="NCBI Taxonomy" id="2732163"/>
    <lineage>
        <taxon>Bacteria</taxon>
        <taxon>Pseudomonadati</taxon>
        <taxon>Pseudomonadota</taxon>
        <taxon>Betaproteobacteria</taxon>
        <taxon>Burkholderiales</taxon>
        <taxon>Burkholderiaceae</taxon>
        <taxon>Limnobacter</taxon>
    </lineage>
</organism>
<dbReference type="RefSeq" id="WP_171099445.1">
    <property type="nucleotide sequence ID" value="NZ_CP053084.1"/>
</dbReference>
<dbReference type="InterPro" id="IPR052029">
    <property type="entry name" value="PpiD_chaperone"/>
</dbReference>
<evidence type="ECO:0000313" key="13">
    <source>
        <dbReference type="EMBL" id="QJR29820.1"/>
    </source>
</evidence>
<dbReference type="PANTHER" id="PTHR47529:SF1">
    <property type="entry name" value="PERIPLASMIC CHAPERONE PPID"/>
    <property type="match status" value="1"/>
</dbReference>
<dbReference type="Gene3D" id="1.10.4030.10">
    <property type="entry name" value="Porin chaperone SurA, peptide-binding domain"/>
    <property type="match status" value="1"/>
</dbReference>
<dbReference type="Pfam" id="PF13624">
    <property type="entry name" value="SurA_N_3"/>
    <property type="match status" value="1"/>
</dbReference>
<name>A0ABX6N5Y4_9BURK</name>
<evidence type="ECO:0000313" key="14">
    <source>
        <dbReference type="Proteomes" id="UP000501130"/>
    </source>
</evidence>
<feature type="domain" description="PpiC" evidence="12">
    <location>
        <begin position="265"/>
        <end position="366"/>
    </location>
</feature>
<dbReference type="SUPFAM" id="SSF109998">
    <property type="entry name" value="Triger factor/SurA peptide-binding domain-like"/>
    <property type="match status" value="1"/>
</dbReference>
<keyword evidence="14" id="KW-1185">Reference proteome</keyword>
<reference evidence="13 14" key="1">
    <citation type="submission" date="2020-05" db="EMBL/GenBank/DDBJ databases">
        <title>Compete genome of Limnobacter sp. SAORIC-580.</title>
        <authorList>
            <person name="Song J."/>
            <person name="Cho J.-C."/>
        </authorList>
    </citation>
    <scope>NUCLEOTIDE SEQUENCE [LARGE SCALE GENOMIC DNA]</scope>
    <source>
        <strain evidence="13 14">SAORIC-580</strain>
    </source>
</reference>
<evidence type="ECO:0000256" key="10">
    <source>
        <dbReference type="ARBA" id="ARBA00042775"/>
    </source>
</evidence>
<evidence type="ECO:0000256" key="9">
    <source>
        <dbReference type="ARBA" id="ARBA00040743"/>
    </source>
</evidence>
<dbReference type="Proteomes" id="UP000501130">
    <property type="component" value="Chromosome"/>
</dbReference>
<evidence type="ECO:0000256" key="8">
    <source>
        <dbReference type="ARBA" id="ARBA00038408"/>
    </source>
</evidence>
<evidence type="ECO:0000256" key="11">
    <source>
        <dbReference type="PROSITE-ProRule" id="PRU00278"/>
    </source>
</evidence>
<dbReference type="PROSITE" id="PS50198">
    <property type="entry name" value="PPIC_PPIASE_2"/>
    <property type="match status" value="1"/>
</dbReference>
<dbReference type="InterPro" id="IPR000297">
    <property type="entry name" value="PPIase_PpiC"/>
</dbReference>
<keyword evidence="7" id="KW-0143">Chaperone</keyword>